<dbReference type="PROSITE" id="PS51257">
    <property type="entry name" value="PROKAR_LIPOPROTEIN"/>
    <property type="match status" value="1"/>
</dbReference>
<comment type="caution">
    <text evidence="1">The sequence shown here is derived from an EMBL/GenBank/DDBJ whole genome shotgun (WGS) entry which is preliminary data.</text>
</comment>
<name>A0A6P0U9E5_9FLAO</name>
<accession>A0A6P0U9E5</accession>
<protein>
    <submittedName>
        <fullName evidence="1">DUF4837 family protein</fullName>
    </submittedName>
</protein>
<dbReference type="EMBL" id="JAABOP010000001">
    <property type="protein sequence ID" value="NER09921.1"/>
    <property type="molecule type" value="Genomic_DNA"/>
</dbReference>
<sequence length="326" mass="37616">MRHYFLLLLAVIAVSCNDGPKKTYRPESIGAINSVGVVIENNLWEGPVGDKIREHFAAPVVGLTWDEPVFSLEQMPQKVFTGTTRYRRAVLFVDIDTVNVAHMKSDLYAAPQRIGVIKGRTQEEIIENIDSHADEIIASIKEMELEETQRRFLRSLNKDRLLEEKFGVTFRLPSIYKLGKQEDNFVWIDREIQKGSMNIIAYEIPFNALNNDSTLVVDFIRMRDSIGEKYIPGPDMRDKKTYMTTEDAFAPHFFKTEIDGHQALEVRSIWDMENYPMAGPFATFVIDDEKNDRKLVVEGFTFAPATNKRDYMFELEAILRTIEFKK</sequence>
<dbReference type="RefSeq" id="WP_163691947.1">
    <property type="nucleotide sequence ID" value="NZ_FXTW01000001.1"/>
</dbReference>
<gene>
    <name evidence="1" type="ORF">GWK09_05295</name>
</gene>
<keyword evidence="2" id="KW-1185">Reference proteome</keyword>
<dbReference type="Pfam" id="PF16125">
    <property type="entry name" value="DUF4837"/>
    <property type="match status" value="1"/>
</dbReference>
<reference evidence="1 2" key="1">
    <citation type="submission" date="2020-01" db="EMBL/GenBank/DDBJ databases">
        <title>Muriicola jejuensis KCTC 22299.</title>
        <authorList>
            <person name="Wang G."/>
        </authorList>
    </citation>
    <scope>NUCLEOTIDE SEQUENCE [LARGE SCALE GENOMIC DNA]</scope>
    <source>
        <strain evidence="1 2">KCTC 22299</strain>
    </source>
</reference>
<evidence type="ECO:0000313" key="2">
    <source>
        <dbReference type="Proteomes" id="UP000468443"/>
    </source>
</evidence>
<organism evidence="1 2">
    <name type="scientific">Muriicola jejuensis</name>
    <dbReference type="NCBI Taxonomy" id="504488"/>
    <lineage>
        <taxon>Bacteria</taxon>
        <taxon>Pseudomonadati</taxon>
        <taxon>Bacteroidota</taxon>
        <taxon>Flavobacteriia</taxon>
        <taxon>Flavobacteriales</taxon>
        <taxon>Flavobacteriaceae</taxon>
        <taxon>Muriicola</taxon>
    </lineage>
</organism>
<dbReference type="InterPro" id="IPR032286">
    <property type="entry name" value="DUF4837"/>
</dbReference>
<evidence type="ECO:0000313" key="1">
    <source>
        <dbReference type="EMBL" id="NER09921.1"/>
    </source>
</evidence>
<dbReference type="Proteomes" id="UP000468443">
    <property type="component" value="Unassembled WGS sequence"/>
</dbReference>
<proteinExistence type="predicted"/>
<dbReference type="AlphaFoldDB" id="A0A6P0U9E5"/>